<evidence type="ECO:0000256" key="1">
    <source>
        <dbReference type="SAM" id="MobiDB-lite"/>
    </source>
</evidence>
<dbReference type="Gene3D" id="3.10.450.240">
    <property type="match status" value="1"/>
</dbReference>
<dbReference type="GO" id="GO:0005840">
    <property type="term" value="C:ribosome"/>
    <property type="evidence" value="ECO:0007669"/>
    <property type="project" value="UniProtKB-KW"/>
</dbReference>
<feature type="transmembrane region" description="Helical" evidence="2">
    <location>
        <begin position="70"/>
        <end position="92"/>
    </location>
</feature>
<dbReference type="InterPro" id="IPR032710">
    <property type="entry name" value="NTF2-like_dom_sf"/>
</dbReference>
<dbReference type="InterPro" id="IPR007379">
    <property type="entry name" value="Tim44-like_dom"/>
</dbReference>
<evidence type="ECO:0000313" key="5">
    <source>
        <dbReference type="EMBL" id="MCB6184847.1"/>
    </source>
</evidence>
<keyword evidence="6" id="KW-1185">Reference proteome</keyword>
<keyword evidence="5" id="KW-0689">Ribosomal protein</keyword>
<reference evidence="5" key="1">
    <citation type="submission" date="2021-10" db="EMBL/GenBank/DDBJ databases">
        <title>The complete genome sequence of Leeia sp. TBRC 13508.</title>
        <authorList>
            <person name="Charoenyingcharoen P."/>
            <person name="Yukphan P."/>
        </authorList>
    </citation>
    <scope>NUCLEOTIDE SEQUENCE</scope>
    <source>
        <strain evidence="5">TBRC 13508</strain>
    </source>
</reference>
<dbReference type="Pfam" id="PF04280">
    <property type="entry name" value="Tim44"/>
    <property type="match status" value="1"/>
</dbReference>
<gene>
    <name evidence="5" type="ORF">LIN78_14965</name>
</gene>
<proteinExistence type="predicted"/>
<dbReference type="PANTHER" id="PTHR41542:SF1">
    <property type="entry name" value="BLL5807 PROTEIN"/>
    <property type="match status" value="1"/>
</dbReference>
<feature type="domain" description="Tim44-like" evidence="4">
    <location>
        <begin position="156"/>
        <end position="287"/>
    </location>
</feature>
<dbReference type="EMBL" id="JAJBZT010000010">
    <property type="protein sequence ID" value="MCB6184847.1"/>
    <property type="molecule type" value="Genomic_DNA"/>
</dbReference>
<evidence type="ECO:0000313" key="6">
    <source>
        <dbReference type="Proteomes" id="UP001165395"/>
    </source>
</evidence>
<feature type="transmembrane region" description="Helical" evidence="2">
    <location>
        <begin position="99"/>
        <end position="117"/>
    </location>
</feature>
<feature type="signal peptide" evidence="3">
    <location>
        <begin position="1"/>
        <end position="24"/>
    </location>
</feature>
<dbReference type="PANTHER" id="PTHR41542">
    <property type="entry name" value="BLL5807 PROTEIN"/>
    <property type="match status" value="1"/>
</dbReference>
<name>A0ABS8D9P6_9NEIS</name>
<evidence type="ECO:0000259" key="4">
    <source>
        <dbReference type="SMART" id="SM00978"/>
    </source>
</evidence>
<accession>A0ABS8D9P6</accession>
<protein>
    <submittedName>
        <fullName evidence="5">39S ribosomal protein L45</fullName>
    </submittedName>
</protein>
<keyword evidence="3" id="KW-0732">Signal</keyword>
<evidence type="ECO:0000256" key="3">
    <source>
        <dbReference type="SAM" id="SignalP"/>
    </source>
</evidence>
<dbReference type="Proteomes" id="UP001165395">
    <property type="component" value="Unassembled WGS sequence"/>
</dbReference>
<dbReference type="RefSeq" id="WP_227181667.1">
    <property type="nucleotide sequence ID" value="NZ_JAJBZT010000010.1"/>
</dbReference>
<keyword evidence="2" id="KW-1133">Transmembrane helix</keyword>
<keyword evidence="2" id="KW-0812">Transmembrane</keyword>
<dbReference type="SMART" id="SM00978">
    <property type="entry name" value="Tim44"/>
    <property type="match status" value="1"/>
</dbReference>
<feature type="chain" id="PRO_5047370289" evidence="3">
    <location>
        <begin position="25"/>
        <end position="289"/>
    </location>
</feature>
<comment type="caution">
    <text evidence="5">The sequence shown here is derived from an EMBL/GenBank/DDBJ whole genome shotgun (WGS) entry which is preliminary data.</text>
</comment>
<sequence>MKFLSMLAIVLTLGFAFVSQDAEAKRLGSGRSSGMQRNIDAPSKPMQSPMANNAARPGAAAAAQPQKRSWLGPIAGLAAGLGLAALASHFGFGEEMASIMMMVLIGFAIMMVIGFFMRRKAASQQPAMAGMGGNYAQNQYRNQQATFDQSAQPYGSTASNSFTPSVPAGFDTDGFVRSAKVHFIRLQAANDAGNLDDIREFTTPEMFAEIKMDIADRKGAAQTTDVLNIEAEILEVIQENNRQVASVRFTGLVREDKNAAADPIDEVWHLVRASNGNSGWLLAGIQQTN</sequence>
<dbReference type="SUPFAM" id="SSF54427">
    <property type="entry name" value="NTF2-like"/>
    <property type="match status" value="1"/>
</dbReference>
<organism evidence="5 6">
    <name type="scientific">Leeia speluncae</name>
    <dbReference type="NCBI Taxonomy" id="2884804"/>
    <lineage>
        <taxon>Bacteria</taxon>
        <taxon>Pseudomonadati</taxon>
        <taxon>Pseudomonadota</taxon>
        <taxon>Betaproteobacteria</taxon>
        <taxon>Neisseriales</taxon>
        <taxon>Leeiaceae</taxon>
        <taxon>Leeia</taxon>
    </lineage>
</organism>
<evidence type="ECO:0000256" key="2">
    <source>
        <dbReference type="SAM" id="Phobius"/>
    </source>
</evidence>
<keyword evidence="2" id="KW-0472">Membrane</keyword>
<keyword evidence="5" id="KW-0687">Ribonucleoprotein</keyword>
<feature type="region of interest" description="Disordered" evidence="1">
    <location>
        <begin position="28"/>
        <end position="59"/>
    </location>
</feature>